<dbReference type="AlphaFoldDB" id="A0AAV1BWJ8"/>
<accession>A0AAV1BWJ8</accession>
<keyword evidence="1" id="KW-1133">Transmembrane helix</keyword>
<feature type="transmembrane region" description="Helical" evidence="1">
    <location>
        <begin position="20"/>
        <end position="42"/>
    </location>
</feature>
<gene>
    <name evidence="2" type="ORF">OLC1_LOCUS24868</name>
</gene>
<keyword evidence="1" id="KW-0472">Membrane</keyword>
<dbReference type="EMBL" id="CATKSE010000001">
    <property type="protein sequence ID" value="CAI9086895.1"/>
    <property type="molecule type" value="Genomic_DNA"/>
</dbReference>
<dbReference type="Proteomes" id="UP001161247">
    <property type="component" value="Unassembled WGS sequence"/>
</dbReference>
<sequence>MKGGGEIGLGRRRRRSIGTVGVVVLLILMMLMATEMGGVVVITACPSYDNGSGCSKCLANRFKNSCPACVPIMRCMARCLWRGTSRNLCVKKCDCNSDYPKLLDCKKCLSQCKCSCSSA</sequence>
<reference evidence="2" key="1">
    <citation type="submission" date="2023-03" db="EMBL/GenBank/DDBJ databases">
        <authorList>
            <person name="Julca I."/>
        </authorList>
    </citation>
    <scope>NUCLEOTIDE SEQUENCE</scope>
</reference>
<protein>
    <submittedName>
        <fullName evidence="2">OLC1v1020818C1</fullName>
    </submittedName>
</protein>
<keyword evidence="3" id="KW-1185">Reference proteome</keyword>
<proteinExistence type="predicted"/>
<evidence type="ECO:0000256" key="1">
    <source>
        <dbReference type="SAM" id="Phobius"/>
    </source>
</evidence>
<evidence type="ECO:0000313" key="3">
    <source>
        <dbReference type="Proteomes" id="UP001161247"/>
    </source>
</evidence>
<organism evidence="2 3">
    <name type="scientific">Oldenlandia corymbosa var. corymbosa</name>
    <dbReference type="NCBI Taxonomy" id="529605"/>
    <lineage>
        <taxon>Eukaryota</taxon>
        <taxon>Viridiplantae</taxon>
        <taxon>Streptophyta</taxon>
        <taxon>Embryophyta</taxon>
        <taxon>Tracheophyta</taxon>
        <taxon>Spermatophyta</taxon>
        <taxon>Magnoliopsida</taxon>
        <taxon>eudicotyledons</taxon>
        <taxon>Gunneridae</taxon>
        <taxon>Pentapetalae</taxon>
        <taxon>asterids</taxon>
        <taxon>lamiids</taxon>
        <taxon>Gentianales</taxon>
        <taxon>Rubiaceae</taxon>
        <taxon>Rubioideae</taxon>
        <taxon>Spermacoceae</taxon>
        <taxon>Hedyotis-Oldenlandia complex</taxon>
        <taxon>Oldenlandia</taxon>
    </lineage>
</organism>
<evidence type="ECO:0000313" key="2">
    <source>
        <dbReference type="EMBL" id="CAI9086895.1"/>
    </source>
</evidence>
<name>A0AAV1BWJ8_OLDCO</name>
<comment type="caution">
    <text evidence="2">The sequence shown here is derived from an EMBL/GenBank/DDBJ whole genome shotgun (WGS) entry which is preliminary data.</text>
</comment>
<keyword evidence="1" id="KW-0812">Transmembrane</keyword>